<proteinExistence type="predicted"/>
<organism evidence="2 3">
    <name type="scientific">Chlamydomonas schloesseri</name>
    <dbReference type="NCBI Taxonomy" id="2026947"/>
    <lineage>
        <taxon>Eukaryota</taxon>
        <taxon>Viridiplantae</taxon>
        <taxon>Chlorophyta</taxon>
        <taxon>core chlorophytes</taxon>
        <taxon>Chlorophyceae</taxon>
        <taxon>CS clade</taxon>
        <taxon>Chlamydomonadales</taxon>
        <taxon>Chlamydomonadaceae</taxon>
        <taxon>Chlamydomonas</taxon>
    </lineage>
</organism>
<gene>
    <name evidence="2" type="ORF">HYH02_005024</name>
</gene>
<feature type="compositionally biased region" description="Basic and acidic residues" evidence="1">
    <location>
        <begin position="114"/>
        <end position="127"/>
    </location>
</feature>
<comment type="caution">
    <text evidence="2">The sequence shown here is derived from an EMBL/GenBank/DDBJ whole genome shotgun (WGS) entry which is preliminary data.</text>
</comment>
<feature type="compositionally biased region" description="Low complexity" evidence="1">
    <location>
        <begin position="78"/>
        <end position="106"/>
    </location>
</feature>
<dbReference type="Proteomes" id="UP000613740">
    <property type="component" value="Unassembled WGS sequence"/>
</dbReference>
<feature type="region of interest" description="Disordered" evidence="1">
    <location>
        <begin position="1"/>
        <end position="37"/>
    </location>
</feature>
<feature type="compositionally biased region" description="Basic and acidic residues" evidence="1">
    <location>
        <begin position="1"/>
        <end position="12"/>
    </location>
</feature>
<keyword evidence="3" id="KW-1185">Reference proteome</keyword>
<evidence type="ECO:0000313" key="3">
    <source>
        <dbReference type="Proteomes" id="UP000613740"/>
    </source>
</evidence>
<name>A0A835WMH7_9CHLO</name>
<reference evidence="2" key="1">
    <citation type="journal article" date="2020" name="bioRxiv">
        <title>Comparative genomics of Chlamydomonas.</title>
        <authorList>
            <person name="Craig R.J."/>
            <person name="Hasan A.R."/>
            <person name="Ness R.W."/>
            <person name="Keightley P.D."/>
        </authorList>
    </citation>
    <scope>NUCLEOTIDE SEQUENCE</scope>
    <source>
        <strain evidence="2">CCAP 11/173</strain>
    </source>
</reference>
<evidence type="ECO:0000313" key="2">
    <source>
        <dbReference type="EMBL" id="KAG2450523.1"/>
    </source>
</evidence>
<protein>
    <submittedName>
        <fullName evidence="2">Uncharacterized protein</fullName>
    </submittedName>
</protein>
<dbReference type="OrthoDB" id="535048at2759"/>
<accession>A0A835WMH7</accession>
<evidence type="ECO:0000256" key="1">
    <source>
        <dbReference type="SAM" id="MobiDB-lite"/>
    </source>
</evidence>
<dbReference type="AlphaFoldDB" id="A0A835WMH7"/>
<sequence length="127" mass="13544">MESSDTKGEVIRDTQVGTEGDDVPDHLNEGRQPQEYEMAGTHRFETRMSDEEIAKGISRDARRAAEVMKEQMEHDKLAAGATAGTNTASATKSQKAQQQVRQAAAQGGAGGVDLADRPSGEEARSVG</sequence>
<feature type="region of interest" description="Disordered" evidence="1">
    <location>
        <begin position="70"/>
        <end position="127"/>
    </location>
</feature>
<dbReference type="EMBL" id="JAEHOD010000011">
    <property type="protein sequence ID" value="KAG2450523.1"/>
    <property type="molecule type" value="Genomic_DNA"/>
</dbReference>
<feature type="compositionally biased region" description="Basic and acidic residues" evidence="1">
    <location>
        <begin position="23"/>
        <end position="37"/>
    </location>
</feature>